<dbReference type="EMBL" id="JANUGQ010000002">
    <property type="protein sequence ID" value="MCS0634891.1"/>
    <property type="molecule type" value="Genomic_DNA"/>
</dbReference>
<gene>
    <name evidence="2" type="ORF">NX801_04290</name>
</gene>
<feature type="compositionally biased region" description="Pro residues" evidence="1">
    <location>
        <begin position="109"/>
        <end position="119"/>
    </location>
</feature>
<evidence type="ECO:0008006" key="4">
    <source>
        <dbReference type="Google" id="ProtNLM"/>
    </source>
</evidence>
<sequence>MFVLTALLLTPARFPAVLGDDFPEVCALLGLEPRADGYGLVLGQDGNGARWTVAVDDVSLVAGAIAAWDCGMAHDLSPDDRSVVTALPGWPLELTVAAPGVPEPHDPEPLPGDPPPLRPPDVSAWGPAQRRMGADQVETGWSSWREQAGVGDAGGPAGPAGMGGAEDTGDTEDAEDTGSAEEAGGTGVTRRGPGSGTGGHPGVRRVLEAARAYLTDAPPPGRIRSGFAPGNARTLRVDGPGWSLVARTDDMAFILLDEEPRGVLPAGRGPGLAVLLEALDAIAARPA</sequence>
<keyword evidence="3" id="KW-1185">Reference proteome</keyword>
<protein>
    <recommendedName>
        <fullName evidence="4">Integral membrane protein</fullName>
    </recommendedName>
</protein>
<evidence type="ECO:0000313" key="3">
    <source>
        <dbReference type="Proteomes" id="UP001431313"/>
    </source>
</evidence>
<evidence type="ECO:0000313" key="2">
    <source>
        <dbReference type="EMBL" id="MCS0634891.1"/>
    </source>
</evidence>
<feature type="compositionally biased region" description="Acidic residues" evidence="1">
    <location>
        <begin position="167"/>
        <end position="179"/>
    </location>
</feature>
<name>A0ABT2CDQ9_9ACTN</name>
<organism evidence="2 3">
    <name type="scientific">Streptomyces pyxinae</name>
    <dbReference type="NCBI Taxonomy" id="2970734"/>
    <lineage>
        <taxon>Bacteria</taxon>
        <taxon>Bacillati</taxon>
        <taxon>Actinomycetota</taxon>
        <taxon>Actinomycetes</taxon>
        <taxon>Kitasatosporales</taxon>
        <taxon>Streptomycetaceae</taxon>
        <taxon>Streptomyces</taxon>
    </lineage>
</organism>
<proteinExistence type="predicted"/>
<feature type="compositionally biased region" description="Gly residues" evidence="1">
    <location>
        <begin position="151"/>
        <end position="166"/>
    </location>
</feature>
<evidence type="ECO:0000256" key="1">
    <source>
        <dbReference type="SAM" id="MobiDB-lite"/>
    </source>
</evidence>
<accession>A0ABT2CDQ9</accession>
<feature type="region of interest" description="Disordered" evidence="1">
    <location>
        <begin position="96"/>
        <end position="202"/>
    </location>
</feature>
<comment type="caution">
    <text evidence="2">The sequence shown here is derived from an EMBL/GenBank/DDBJ whole genome shotgun (WGS) entry which is preliminary data.</text>
</comment>
<dbReference type="Proteomes" id="UP001431313">
    <property type="component" value="Unassembled WGS sequence"/>
</dbReference>
<reference evidence="2" key="1">
    <citation type="submission" date="2022-08" db="EMBL/GenBank/DDBJ databases">
        <authorList>
            <person name="Somphong A."/>
            <person name="Phongsopitanun W."/>
        </authorList>
    </citation>
    <scope>NUCLEOTIDE SEQUENCE</scope>
    <source>
        <strain evidence="2">LP05-1</strain>
    </source>
</reference>